<feature type="domain" description="Ig-like" evidence="9">
    <location>
        <begin position="916"/>
        <end position="1059"/>
    </location>
</feature>
<evidence type="ECO:0000256" key="5">
    <source>
        <dbReference type="ARBA" id="ARBA00023157"/>
    </source>
</evidence>
<feature type="domain" description="Ig-like" evidence="9">
    <location>
        <begin position="533"/>
        <end position="621"/>
    </location>
</feature>
<sequence length="2993" mass="335231">RDGIETVALGRIQTVRDEEDTLALVFQHVKPDDAGLYTCVANTSSGKIACSAELTVQAPPSFIKEIKRIECRETETIKFEIKVGGDPIPKVTWSVSGEEIKIDGKHFRTEADDRNFTLTVDSVTRKDAGSFTCTLTNEFGSTSASADLVVNCTPQFDLKLKDMTVKEGDVDVKFDVKLTGTPEPKIRWFIDGMEIDEKKNNNFKVVDDGDKHTLVIKKVSPDVSGKFTIKASNPAGEAECSAALTVLYKPKFTEKLTDIEVTERETVVYTVKCVGNPEPKIKWYKDNEDITVDASIKFTHQSSENWTMTLDCVAASAAGKYECRASNSEGDSSTESNLTVNILQVEDEEFIDGTVEISEEFEKSYEEDSNEMTIRLNEDEAEGAESSYIRIESTEKSSFELIEDSDGRSLTAEFEKDVLLLKENIIAGSLDSGLSPSEDKRRSSDEGVWWLEEEEVITTQVKHELTTKEDIEVDEDAVEIPELRVDVNLKHIRQDDVQQTPTSADISGGLVIEEIEESPQLIDQDGGGDGAKPTFGKGLEDIDAWLGLEAILEVQVDAIPEAEVKWLKDGQPIAANARVKIEKINNIHRLIIAETATEDNGTYKCIIKNKIGESTSQATLHVKTPADAKGPVFTHPLQSVSCIKGQCATFQVTILGNPAPLIKWLKDGKEITEGDKYHMEKISAEYLYRLTIDKCTEEDGGKYSVNAANEHSEDTSEAVLSIKVPPEIVPPTDQVVLPKGSATVEATVTGVPQPKVCWCKDGKPLTEGAKFKVTSDDKKGVYTLAMNQVDLDDGGDYEIVAENEAGTLKKAFKLLFTTAEPKFTKSLTSQSVKPTTSVQMDVEVDGIPLPVVTWMFGGSEISSDDHVTLKQNSDRSYSLLIAKFDKTDEGEYECKAKSPVGQAVSKGKLLVKHEKPSFTKHLPKETCAMDGESFMLECKVDGSPQPAVKCAAMLANSAAMLANSAAMLANSAAMLEEVSFETLQQHCNVAATFGVTWVSTMHRLKDGREIQPGEGIKMEYLPDGTARLTVDNAKPSDIGKYSLVATNETGEHTSTGAVSVETMPKPPVIIGGLKKTKVTEGTPLQLSTKITGHPKPSVKWFKDGKPIKSDRAKLVQAPDGTISLTIENAQPEDRGNYSVQVANSLGECSSAAEVSVEPAEQVPEFGVKIKGCEAFEGFPIKLEGKVKGQPAPTLKWLKDGQELIPDGERIVASMQPDGSFALIVNNAKPEDKGKYTVVATNAQGTAESSADIGVNARVKTDEPTSEPIFITPLRDVTVDEGTPLKLQAHVTSNPIPDLVWKKDDVPLSPSDPRLSICFDGDRISLEVKKSNPNDAGKYECSLTNPHGTSASTCEVQVKKLAKLPFFTQRFPDVDAITAQDARFACRISGLPTPDVSWYFNDKPIFDSDKYKVKKEGDLHALYVKNCAPEDIGNISCFARNDDGEDKCVAFLNVASTLDKKIKTELPSFLKKLKDCEVIEGMPGKFTACISGYPEPEYKWCKDGRELFPSDRIKFEVEPHGLLRLIIKDIKPDDIGRYQLRITNPHGCAECDALLRCEGLDERKPKRPMLDLNIEYDKLKKTGIPFALPDKPIISKMTDRRLTLSWKPSLPVGPRVPVTYIVEMCEVEPDADWMRIQHGIRGCCCEIKNLEPYRDYKYRVRVENKYGVSDPSPYATAYRTKLEMTPPRMLPFIPSEFDFRPETSPYFPKDYDFDKPIHEQYAHAPRFLRQETDAQYGTRNQPSSIHWFVYGYPVPTISWYFNDEKIELLGRYESSFTSRNGQANLYINRFLERDVGIYECVAINEHGESRQRVRMEIAELPTFISYLEETTITVRESGRLECRLIGVPYPYIKWYKDWHPIVSSDRIKIEWKEPDLCTLSINGAISKDSGLYSCAARNVIGTTQCSAMLTVEESEQDYMSLTFNHNRVIKASHNKHFEDFYDIGDELGRGTQGIIYHTVERSTGNSYAAKIMHGRGEFRDYMNHELDIMNQLHNRYLIRGIDAFDTKKGLTLITELYPLAYGCARYPDSASVSGNPAENENIRASGGLLLDTLCRQSVLTESEIAYYIRQTLWGLEHMHSKGIAHLGLTPADILLARPGGDDIRICDFGLARRLIKGQDYILDYGMPEYVAPEIANRHPVSFYTDMWSVGVITYVLMSGISPFLGENDRQTLQQVQQGKINFDTEVFSHISDEGRDFILKLLVFDQEGRMDVKTALKHSWLKMADRPGGEGYSTDRLINYHKRYREWVLRSGCRRFYRRRPLSSAYSHPSKMVYPPDEEYTPPSSPELDRAKPAPWDKPGFSDKVDREHENMDNELGYFDSDSRYQNGPDTYLLQLRDIDFPLRLREYMRVAGVATPSLGVRLIDTLLGKSVTIHERRRFTDIMDEEIDDEKKGVSNSGKKRISSEISPRSETKNRLKELLPLRDDGEAPFFREKINDVAFVEGEHVELTCFAVGDPKPTVQWYRNDVMLSETHRLKFIESEDGRSTLRFTPIKSFDAGVFKAIARNPLADTSCRARLRVGDIPGRMEAPEVSQISNCQALVTWVPPKGTGNSVIGGYELEMKEHSASDWDSVCKNIDHEFFVVRGLKPQTSYNFRVKAANKFGRGEFSVPSAIAATGDDTCEALTVSKAMKHQQELSEGRQEQLDFTPKQQQQLDYTVEENPVELSTGNPTDKFNFLSEIARGQFSVVLKCCSKNEPGDKFYAAKVIDGSTDNEEKAKHEFAILSSINHQRIASLHEAFLHNTNYVFVMEKLHGYDVLTYLTSRHQYNEETVTKIISQLLDALEYLHFRQIAHLDIQPDNVVMNSLQLVQLKLVDMGSAQRVPRNGSILLTTQPGLMDYRAPEVVSNAEVNSQADVWSVGVLTYVLLSGSSPFLGSDDTETKENINFVRYRFENLHKEITPEATRFLMQIFKKTPFKRLTIDECLEHKWLNPSELMLRKRERAVFLSSRIQQYATDYHQKRLENASRSANLASSLGTQVERSISVECNTNTTF</sequence>
<feature type="domain" description="Ig-like" evidence="9">
    <location>
        <begin position="250"/>
        <end position="339"/>
    </location>
</feature>
<dbReference type="InterPro" id="IPR000719">
    <property type="entry name" value="Prot_kinase_dom"/>
</dbReference>
<dbReference type="Pfam" id="PF07679">
    <property type="entry name" value="I-set"/>
    <property type="match status" value="17"/>
</dbReference>
<dbReference type="FunFam" id="2.60.40.10:FF:000345">
    <property type="entry name" value="Muscle M-line assembly protein unc-89"/>
    <property type="match status" value="5"/>
</dbReference>
<dbReference type="SMART" id="SM00408">
    <property type="entry name" value="IGc2"/>
    <property type="match status" value="16"/>
</dbReference>
<feature type="domain" description="Protein kinase" evidence="8">
    <location>
        <begin position="2674"/>
        <end position="2930"/>
    </location>
</feature>
<accession>T1IIA6</accession>
<protein>
    <recommendedName>
        <fullName evidence="13">Muscle M-line assembly protein unc-89</fullName>
    </recommendedName>
</protein>
<feature type="domain" description="Ig-like" evidence="9">
    <location>
        <begin position="1364"/>
        <end position="1449"/>
    </location>
</feature>
<dbReference type="InterPro" id="IPR003599">
    <property type="entry name" value="Ig_sub"/>
</dbReference>
<dbReference type="eggNOG" id="KOG0032">
    <property type="taxonomic scope" value="Eukaryota"/>
</dbReference>
<feature type="domain" description="Ig-like" evidence="9">
    <location>
        <begin position="1724"/>
        <end position="1817"/>
    </location>
</feature>
<dbReference type="PROSITE" id="PS50835">
    <property type="entry name" value="IG_LIKE"/>
    <property type="match status" value="16"/>
</dbReference>
<dbReference type="CDD" id="cd00096">
    <property type="entry name" value="Ig"/>
    <property type="match status" value="1"/>
</dbReference>
<dbReference type="GO" id="GO:0009653">
    <property type="term" value="P:anatomical structure morphogenesis"/>
    <property type="evidence" value="ECO:0007669"/>
    <property type="project" value="UniProtKB-ARBA"/>
</dbReference>
<feature type="domain" description="Fibronectin type-III" evidence="10">
    <location>
        <begin position="2525"/>
        <end position="2619"/>
    </location>
</feature>
<feature type="domain" description="Ig-like" evidence="9">
    <location>
        <begin position="1163"/>
        <end position="1253"/>
    </location>
</feature>
<keyword evidence="5" id="KW-1015">Disulfide bond</keyword>
<dbReference type="InterPro" id="IPR011009">
    <property type="entry name" value="Kinase-like_dom_sf"/>
</dbReference>
<dbReference type="EMBL" id="JH430149">
    <property type="status" value="NOT_ANNOTATED_CDS"/>
    <property type="molecule type" value="Genomic_DNA"/>
</dbReference>
<dbReference type="OMA" id="WLPMSIL"/>
<dbReference type="GO" id="GO:0005524">
    <property type="term" value="F:ATP binding"/>
    <property type="evidence" value="ECO:0007669"/>
    <property type="project" value="InterPro"/>
</dbReference>
<feature type="domain" description="Ig-like" evidence="9">
    <location>
        <begin position="1267"/>
        <end position="1356"/>
    </location>
</feature>
<dbReference type="FunFam" id="2.60.40.10:FF:001036">
    <property type="entry name" value="Muscle M-line assembly protein unc-89"/>
    <property type="match status" value="1"/>
</dbReference>
<dbReference type="PANTHER" id="PTHR47633:SF3">
    <property type="entry name" value="STRIATED MUSCLE PREFERENTIALLY EXPRESSED PROTEIN KINASE"/>
    <property type="match status" value="1"/>
</dbReference>
<dbReference type="PhylomeDB" id="T1IIA6"/>
<dbReference type="SMART" id="SM00060">
    <property type="entry name" value="FN3"/>
    <property type="match status" value="2"/>
</dbReference>
<dbReference type="eggNOG" id="KOG4475">
    <property type="taxonomic scope" value="Eukaryota"/>
</dbReference>
<keyword evidence="4" id="KW-0677">Repeat</keyword>
<feature type="domain" description="Ig-like" evidence="9">
    <location>
        <begin position="1820"/>
        <end position="1909"/>
    </location>
</feature>
<feature type="domain" description="Ig-like" evidence="9">
    <location>
        <begin position="60"/>
        <end position="151"/>
    </location>
</feature>
<organism evidence="11 12">
    <name type="scientific">Strigamia maritima</name>
    <name type="common">European centipede</name>
    <name type="synonym">Geophilus maritimus</name>
    <dbReference type="NCBI Taxonomy" id="126957"/>
    <lineage>
        <taxon>Eukaryota</taxon>
        <taxon>Metazoa</taxon>
        <taxon>Ecdysozoa</taxon>
        <taxon>Arthropoda</taxon>
        <taxon>Myriapoda</taxon>
        <taxon>Chilopoda</taxon>
        <taxon>Pleurostigmophora</taxon>
        <taxon>Geophilomorpha</taxon>
        <taxon>Linotaeniidae</taxon>
        <taxon>Strigamia</taxon>
    </lineage>
</organism>
<feature type="domain" description="Protein kinase" evidence="8">
    <location>
        <begin position="1940"/>
        <end position="2220"/>
    </location>
</feature>
<dbReference type="GO" id="GO:0004672">
    <property type="term" value="F:protein kinase activity"/>
    <property type="evidence" value="ECO:0007669"/>
    <property type="project" value="InterPro"/>
</dbReference>
<dbReference type="SUPFAM" id="SSF56112">
    <property type="entry name" value="Protein kinase-like (PK-like)"/>
    <property type="match status" value="2"/>
</dbReference>
<evidence type="ECO:0000256" key="4">
    <source>
        <dbReference type="ARBA" id="ARBA00022737"/>
    </source>
</evidence>
<dbReference type="SUPFAM" id="SSF49265">
    <property type="entry name" value="Fibronectin type III"/>
    <property type="match status" value="1"/>
</dbReference>
<evidence type="ECO:0000256" key="1">
    <source>
        <dbReference type="ARBA" id="ARBA00004204"/>
    </source>
</evidence>
<dbReference type="Pfam" id="PF00069">
    <property type="entry name" value="Pkinase"/>
    <property type="match status" value="2"/>
</dbReference>
<dbReference type="Gene3D" id="2.60.40.10">
    <property type="entry name" value="Immunoglobulins"/>
    <property type="match status" value="19"/>
</dbReference>
<evidence type="ECO:0000256" key="3">
    <source>
        <dbReference type="ARBA" id="ARBA00022490"/>
    </source>
</evidence>
<dbReference type="Pfam" id="PF00041">
    <property type="entry name" value="fn3"/>
    <property type="match status" value="2"/>
</dbReference>
<reference evidence="12" key="1">
    <citation type="submission" date="2011-05" db="EMBL/GenBank/DDBJ databases">
        <authorList>
            <person name="Richards S.R."/>
            <person name="Qu J."/>
            <person name="Jiang H."/>
            <person name="Jhangiani S.N."/>
            <person name="Agravi P."/>
            <person name="Goodspeed R."/>
            <person name="Gross S."/>
            <person name="Mandapat C."/>
            <person name="Jackson L."/>
            <person name="Mathew T."/>
            <person name="Pu L."/>
            <person name="Thornton R."/>
            <person name="Saada N."/>
            <person name="Wilczek-Boney K.B."/>
            <person name="Lee S."/>
            <person name="Kovar C."/>
            <person name="Wu Y."/>
            <person name="Scherer S.E."/>
            <person name="Worley K.C."/>
            <person name="Muzny D.M."/>
            <person name="Gibbs R."/>
        </authorList>
    </citation>
    <scope>NUCLEOTIDE SEQUENCE</scope>
    <source>
        <strain evidence="12">Brora</strain>
    </source>
</reference>
<dbReference type="SMART" id="SM00409">
    <property type="entry name" value="IG"/>
    <property type="match status" value="17"/>
</dbReference>
<dbReference type="HOGENOM" id="CLU_000052_1_0_1"/>
<dbReference type="InterPro" id="IPR003598">
    <property type="entry name" value="Ig_sub2"/>
</dbReference>
<keyword evidence="12" id="KW-1185">Reference proteome</keyword>
<dbReference type="PROSITE" id="PS50853">
    <property type="entry name" value="FN3"/>
    <property type="match status" value="2"/>
</dbReference>
<dbReference type="FunFam" id="2.60.40.10:FF:000080">
    <property type="entry name" value="Myosin light chain kinase, smooth muscle"/>
    <property type="match status" value="1"/>
</dbReference>
<dbReference type="EnsemblMetazoa" id="SMAR000598-RA">
    <property type="protein sequence ID" value="SMAR000598-PA"/>
    <property type="gene ID" value="SMAR000598"/>
</dbReference>
<evidence type="ECO:0000313" key="12">
    <source>
        <dbReference type="Proteomes" id="UP000014500"/>
    </source>
</evidence>
<evidence type="ECO:0000256" key="7">
    <source>
        <dbReference type="SAM" id="MobiDB-lite"/>
    </source>
</evidence>
<dbReference type="Gene3D" id="3.30.200.20">
    <property type="entry name" value="Phosphorylase Kinase, domain 1"/>
    <property type="match status" value="2"/>
</dbReference>
<feature type="domain" description="Ig-like" evidence="9">
    <location>
        <begin position="631"/>
        <end position="721"/>
    </location>
</feature>
<evidence type="ECO:0000313" key="11">
    <source>
        <dbReference type="EnsemblMetazoa" id="SMAR000598-PA"/>
    </source>
</evidence>
<dbReference type="InterPro" id="IPR013783">
    <property type="entry name" value="Ig-like_fold"/>
</dbReference>
<dbReference type="FunFam" id="2.60.40.10:FF:000425">
    <property type="entry name" value="Myosin light chain kinase"/>
    <property type="match status" value="5"/>
</dbReference>
<feature type="region of interest" description="Disordered" evidence="7">
    <location>
        <begin position="2390"/>
        <end position="2413"/>
    </location>
</feature>
<dbReference type="InterPro" id="IPR036179">
    <property type="entry name" value="Ig-like_dom_sf"/>
</dbReference>
<feature type="domain" description="Ig-like" evidence="9">
    <location>
        <begin position="1466"/>
        <end position="1543"/>
    </location>
</feature>
<keyword evidence="6" id="KW-0393">Immunoglobulin domain</keyword>
<dbReference type="FunFam" id="2.60.40.10:FF:000344">
    <property type="entry name" value="Muscle M-line assembly protein unc-89"/>
    <property type="match status" value="1"/>
</dbReference>
<dbReference type="InterPro" id="IPR003961">
    <property type="entry name" value="FN3_dom"/>
</dbReference>
<dbReference type="Proteomes" id="UP000014500">
    <property type="component" value="Unassembled WGS sequence"/>
</dbReference>
<evidence type="ECO:0000259" key="8">
    <source>
        <dbReference type="PROSITE" id="PS50011"/>
    </source>
</evidence>
<dbReference type="SUPFAM" id="SSF48726">
    <property type="entry name" value="Immunoglobulin"/>
    <property type="match status" value="17"/>
</dbReference>
<dbReference type="PROSITE" id="PS50011">
    <property type="entry name" value="PROTEIN_KINASE_DOM"/>
    <property type="match status" value="2"/>
</dbReference>
<feature type="domain" description="Ig-like" evidence="9">
    <location>
        <begin position="726"/>
        <end position="815"/>
    </location>
</feature>
<evidence type="ECO:0000256" key="2">
    <source>
        <dbReference type="ARBA" id="ARBA00006692"/>
    </source>
</evidence>
<dbReference type="InterPro" id="IPR007110">
    <property type="entry name" value="Ig-like_dom"/>
</dbReference>
<dbReference type="InterPro" id="IPR036116">
    <property type="entry name" value="FN3_sf"/>
</dbReference>
<evidence type="ECO:0008006" key="13">
    <source>
        <dbReference type="Google" id="ProtNLM"/>
    </source>
</evidence>
<feature type="domain" description="Ig-like" evidence="9">
    <location>
        <begin position="2429"/>
        <end position="2518"/>
    </location>
</feature>
<evidence type="ECO:0000259" key="10">
    <source>
        <dbReference type="PROSITE" id="PS50853"/>
    </source>
</evidence>
<comment type="subcellular location">
    <subcellularLocation>
        <location evidence="1">Cytoplasm</location>
        <location evidence="1">Myofibril</location>
        <location evidence="1">Sarcomere</location>
    </subcellularLocation>
</comment>
<dbReference type="FunFam" id="2.60.40.10:FF:000032">
    <property type="entry name" value="palladin isoform X1"/>
    <property type="match status" value="2"/>
</dbReference>
<feature type="region of interest" description="Disordered" evidence="7">
    <location>
        <begin position="2267"/>
        <end position="2305"/>
    </location>
</feature>
<dbReference type="STRING" id="126957.T1IIA6"/>
<keyword evidence="3" id="KW-0963">Cytoplasm</keyword>
<dbReference type="CDD" id="cd00063">
    <property type="entry name" value="FN3"/>
    <property type="match status" value="2"/>
</dbReference>
<dbReference type="Gene3D" id="1.10.510.10">
    <property type="entry name" value="Transferase(Phosphotransferase) domain 1"/>
    <property type="match status" value="2"/>
</dbReference>
<feature type="domain" description="Fibronectin type-III" evidence="10">
    <location>
        <begin position="1587"/>
        <end position="1682"/>
    </location>
</feature>
<feature type="domain" description="Ig-like" evidence="9">
    <location>
        <begin position="1066"/>
        <end position="1155"/>
    </location>
</feature>
<reference evidence="11" key="2">
    <citation type="submission" date="2015-02" db="UniProtKB">
        <authorList>
            <consortium name="EnsemblMetazoa"/>
        </authorList>
    </citation>
    <scope>IDENTIFICATION</scope>
</reference>
<evidence type="ECO:0000256" key="6">
    <source>
        <dbReference type="ARBA" id="ARBA00023319"/>
    </source>
</evidence>
<dbReference type="GO" id="GO:0030154">
    <property type="term" value="P:cell differentiation"/>
    <property type="evidence" value="ECO:0007669"/>
    <property type="project" value="UniProtKB-ARBA"/>
</dbReference>
<name>T1IIA6_STRMM</name>
<feature type="domain" description="Ig-like" evidence="9">
    <location>
        <begin position="821"/>
        <end position="905"/>
    </location>
</feature>
<dbReference type="GO" id="GO:0030017">
    <property type="term" value="C:sarcomere"/>
    <property type="evidence" value="ECO:0007669"/>
    <property type="project" value="UniProtKB-SubCell"/>
</dbReference>
<evidence type="ECO:0000259" key="9">
    <source>
        <dbReference type="PROSITE" id="PS50835"/>
    </source>
</evidence>
<feature type="domain" description="Ig-like" evidence="9">
    <location>
        <begin position="154"/>
        <end position="245"/>
    </location>
</feature>
<dbReference type="FunFam" id="2.60.40.10:FF:000802">
    <property type="entry name" value="Muscle M-line assembly protein unc-89"/>
    <property type="match status" value="1"/>
</dbReference>
<dbReference type="InterPro" id="IPR013098">
    <property type="entry name" value="Ig_I-set"/>
</dbReference>
<proteinExistence type="inferred from homology"/>
<comment type="similarity">
    <text evidence="2">Belongs to the protein kinase superfamily. CAMK Ser/Thr protein kinase family.</text>
</comment>
<dbReference type="PANTHER" id="PTHR47633">
    <property type="entry name" value="IMMUNOGLOBULIN"/>
    <property type="match status" value="1"/>
</dbReference>